<dbReference type="InterPro" id="IPR002213">
    <property type="entry name" value="UDP_glucos_trans"/>
</dbReference>
<feature type="domain" description="Erythromycin biosynthesis protein CIII-like N-terminal" evidence="5">
    <location>
        <begin position="22"/>
        <end position="238"/>
    </location>
</feature>
<keyword evidence="2" id="KW-0328">Glycosyltransferase</keyword>
<dbReference type="Pfam" id="PF06722">
    <property type="entry name" value="EryCIII-like_C"/>
    <property type="match status" value="1"/>
</dbReference>
<dbReference type="GO" id="GO:0016758">
    <property type="term" value="F:hexosyltransferase activity"/>
    <property type="evidence" value="ECO:0007669"/>
    <property type="project" value="UniProtKB-ARBA"/>
</dbReference>
<keyword evidence="3 6" id="KW-0808">Transferase</keyword>
<evidence type="ECO:0000256" key="2">
    <source>
        <dbReference type="ARBA" id="ARBA00022676"/>
    </source>
</evidence>
<evidence type="ECO:0000256" key="3">
    <source>
        <dbReference type="ARBA" id="ARBA00022679"/>
    </source>
</evidence>
<reference evidence="6" key="1">
    <citation type="journal article" date="2010" name="ChemBioChem">
        <title>The biosynthesis of liposidomycin-like A-90289 antibiotics featuring a new type of sulfotransferase.</title>
        <authorList>
            <person name="Funabashi M."/>
            <person name="Baba S."/>
            <person name="Nonaka K."/>
            <person name="Hosobuchi M."/>
            <person name="Fujita Y."/>
            <person name="Shibata T."/>
            <person name="Van Lanene S.G."/>
        </authorList>
    </citation>
    <scope>NUCLEOTIDE SEQUENCE</scope>
    <source>
        <strain evidence="6">SANK 60405</strain>
    </source>
</reference>
<name>D4QF41_9ACTN</name>
<dbReference type="InterPro" id="IPR050426">
    <property type="entry name" value="Glycosyltransferase_28"/>
</dbReference>
<dbReference type="GO" id="GO:0008194">
    <property type="term" value="F:UDP-glycosyltransferase activity"/>
    <property type="evidence" value="ECO:0007669"/>
    <property type="project" value="InterPro"/>
</dbReference>
<evidence type="ECO:0000259" key="5">
    <source>
        <dbReference type="Pfam" id="PF21036"/>
    </source>
</evidence>
<dbReference type="PANTHER" id="PTHR48050">
    <property type="entry name" value="STEROL 3-BETA-GLUCOSYLTRANSFERASE"/>
    <property type="match status" value="1"/>
</dbReference>
<dbReference type="Gene3D" id="3.40.50.2000">
    <property type="entry name" value="Glycogen Phosphorylase B"/>
    <property type="match status" value="2"/>
</dbReference>
<protein>
    <submittedName>
        <fullName evidence="6">Rhamnosyltransferase</fullName>
    </submittedName>
</protein>
<dbReference type="InterPro" id="IPR010610">
    <property type="entry name" value="EryCIII-like_C"/>
</dbReference>
<proteinExistence type="inferred from homology"/>
<organism evidence="6">
    <name type="scientific">Streptomyces sp. SANK 60405</name>
    <dbReference type="NCBI Taxonomy" id="689687"/>
    <lineage>
        <taxon>Bacteria</taxon>
        <taxon>Bacillati</taxon>
        <taxon>Actinomycetota</taxon>
        <taxon>Actinomycetes</taxon>
        <taxon>Kitasatosporales</taxon>
        <taxon>Streptomycetaceae</taxon>
        <taxon>Streptomyces</taxon>
    </lineage>
</organism>
<dbReference type="GO" id="GO:0017000">
    <property type="term" value="P:antibiotic biosynthetic process"/>
    <property type="evidence" value="ECO:0007669"/>
    <property type="project" value="UniProtKB-ARBA"/>
</dbReference>
<accession>D4QF41</accession>
<dbReference type="CAZy" id="GT1">
    <property type="family name" value="Glycosyltransferase Family 1"/>
</dbReference>
<evidence type="ECO:0000259" key="4">
    <source>
        <dbReference type="Pfam" id="PF06722"/>
    </source>
</evidence>
<dbReference type="PANTHER" id="PTHR48050:SF13">
    <property type="entry name" value="STEROL 3-BETA-GLUCOSYLTRANSFERASE UGT80A2"/>
    <property type="match status" value="1"/>
</dbReference>
<sequence length="397" mass="41673">MRVLFTTSPGLGHMFPVVSLAWALRAAGHEILLATAGRADGHIRAVVHAGLPVVEALSTERAGNAFAFGISAWLKQEGRSVAGRPDWSRHVGKELARNGGSLATVAPMYAPLSMAMSTEVVAVAEQWRPELIVHTPLEGAGQLAAAKLGVPAVEQPFGFTRNDGIAPVLRTAMDRAYRAHGVAGLPERRIALSITPPSMAGGVTPGWPMRYVPFNGGGLLADWLRTPPDRPRVALTLGSEVVQWHGELGPLAWVAQVAANVDAEFVLAVGDDVDPAQLGELPENVRPAGYVPLNQLLSTCSAVVHHGGSGSTMAALDAGIPQLILPQSADQFINADAVTGRGCGLTVEGAVDADLMVRLLTDPEPAEAAAQVRAELHDMPTPAEVVPRLIEWARGTS</sequence>
<dbReference type="SUPFAM" id="SSF53756">
    <property type="entry name" value="UDP-Glycosyltransferase/glycogen phosphorylase"/>
    <property type="match status" value="1"/>
</dbReference>
<feature type="domain" description="Erythromycin biosynthesis protein CIII-like C-terminal" evidence="4">
    <location>
        <begin position="253"/>
        <end position="391"/>
    </location>
</feature>
<dbReference type="EMBL" id="AB530986">
    <property type="protein sequence ID" value="BAJ05904.1"/>
    <property type="molecule type" value="Genomic_DNA"/>
</dbReference>
<dbReference type="Pfam" id="PF21036">
    <property type="entry name" value="EryCIII-like_N"/>
    <property type="match status" value="1"/>
</dbReference>
<evidence type="ECO:0000313" key="6">
    <source>
        <dbReference type="EMBL" id="BAJ05904.1"/>
    </source>
</evidence>
<evidence type="ECO:0000256" key="1">
    <source>
        <dbReference type="ARBA" id="ARBA00006962"/>
    </source>
</evidence>
<dbReference type="InterPro" id="IPR048284">
    <property type="entry name" value="EryCIII-like_N"/>
</dbReference>
<gene>
    <name evidence="6" type="primary">lipB1</name>
</gene>
<dbReference type="CDD" id="cd03784">
    <property type="entry name" value="GT1_Gtf-like"/>
    <property type="match status" value="1"/>
</dbReference>
<dbReference type="AlphaFoldDB" id="D4QF41"/>
<dbReference type="FunFam" id="3.40.50.2000:FF:000072">
    <property type="entry name" value="Glycosyl transferase"/>
    <property type="match status" value="1"/>
</dbReference>
<comment type="similarity">
    <text evidence="1">Belongs to the glycosyltransferase 28 family.</text>
</comment>